<dbReference type="Pfam" id="PF01180">
    <property type="entry name" value="DHO_dh"/>
    <property type="match status" value="1"/>
</dbReference>
<dbReference type="GO" id="GO:0006207">
    <property type="term" value="P:'de novo' pyrimidine nucleobase biosynthetic process"/>
    <property type="evidence" value="ECO:0007669"/>
    <property type="project" value="InterPro"/>
</dbReference>
<dbReference type="EMBL" id="KQ474080">
    <property type="protein sequence ID" value="KPV74412.1"/>
    <property type="molecule type" value="Genomic_DNA"/>
</dbReference>
<keyword evidence="11" id="KW-0999">Mitochondrion inner membrane</keyword>
<evidence type="ECO:0000313" key="15">
    <source>
        <dbReference type="Proteomes" id="UP000053890"/>
    </source>
</evidence>
<dbReference type="GeneID" id="28973880"/>
<dbReference type="CDD" id="cd04738">
    <property type="entry name" value="DHOD_2_like"/>
    <property type="match status" value="1"/>
</dbReference>
<evidence type="ECO:0000256" key="12">
    <source>
        <dbReference type="SAM" id="MobiDB-lite"/>
    </source>
</evidence>
<evidence type="ECO:0000256" key="5">
    <source>
        <dbReference type="ARBA" id="ARBA00017599"/>
    </source>
</evidence>
<dbReference type="GO" id="GO:0106430">
    <property type="term" value="F:dihydroorotate dehydrogenase (quinone) activity"/>
    <property type="evidence" value="ECO:0007669"/>
    <property type="project" value="UniProtKB-EC"/>
</dbReference>
<comment type="similarity">
    <text evidence="3 11">Belongs to the dihydroorotate dehydrogenase family. Type 2 subfamily.</text>
</comment>
<evidence type="ECO:0000256" key="10">
    <source>
        <dbReference type="ARBA" id="ARBA00048639"/>
    </source>
</evidence>
<reference evidence="14 15" key="1">
    <citation type="journal article" date="2015" name="Front. Microbiol.">
        <title>Genome sequence of the plant growth promoting endophytic yeast Rhodotorula graminis WP1.</title>
        <authorList>
            <person name="Firrincieli A."/>
            <person name="Otillar R."/>
            <person name="Salamov A."/>
            <person name="Schmutz J."/>
            <person name="Khan Z."/>
            <person name="Redman R.S."/>
            <person name="Fleck N.D."/>
            <person name="Lindquist E."/>
            <person name="Grigoriev I.V."/>
            <person name="Doty S.L."/>
        </authorList>
    </citation>
    <scope>NUCLEOTIDE SEQUENCE [LARGE SCALE GENOMIC DNA]</scope>
    <source>
        <strain evidence="14 15">WP1</strain>
    </source>
</reference>
<keyword evidence="11" id="KW-0496">Mitochondrion</keyword>
<evidence type="ECO:0000256" key="11">
    <source>
        <dbReference type="RuleBase" id="RU361255"/>
    </source>
</evidence>
<evidence type="ECO:0000256" key="7">
    <source>
        <dbReference type="ARBA" id="ARBA00022643"/>
    </source>
</evidence>
<dbReference type="PROSITE" id="PS00911">
    <property type="entry name" value="DHODEHASE_1"/>
    <property type="match status" value="1"/>
</dbReference>
<comment type="cofactor">
    <cofactor evidence="11">
        <name>FMN</name>
        <dbReference type="ChEBI" id="CHEBI:58210"/>
    </cofactor>
    <text evidence="11">Binds 1 FMN per subunit.</text>
</comment>
<keyword evidence="15" id="KW-1185">Reference proteome</keyword>
<dbReference type="OMA" id="VYAYDSR"/>
<dbReference type="AlphaFoldDB" id="A0A194S1D8"/>
<feature type="region of interest" description="Disordered" evidence="12">
    <location>
        <begin position="643"/>
        <end position="692"/>
    </location>
</feature>
<evidence type="ECO:0000256" key="1">
    <source>
        <dbReference type="ARBA" id="ARBA00004370"/>
    </source>
</evidence>
<evidence type="ECO:0000256" key="3">
    <source>
        <dbReference type="ARBA" id="ARBA00005359"/>
    </source>
</evidence>
<feature type="compositionally biased region" description="Pro residues" evidence="12">
    <location>
        <begin position="79"/>
        <end position="100"/>
    </location>
</feature>
<dbReference type="STRING" id="578459.A0A194S1D8"/>
<evidence type="ECO:0000313" key="14">
    <source>
        <dbReference type="EMBL" id="KPV74412.1"/>
    </source>
</evidence>
<comment type="subcellular location">
    <subcellularLocation>
        <location evidence="1">Membrane</location>
    </subcellularLocation>
    <subcellularLocation>
        <location evidence="11">Mitochondrion inner membrane</location>
        <topology evidence="11">Single-pass membrane protein</topology>
    </subcellularLocation>
</comment>
<sequence>MLRLGARRALPPRALLHLRHQSTQPLPPLPRPEPVVVAAPPLPPPETTTLPPPSTAPGPYPAAPDPTRPVPDLAAPAAKPAPPPPPPPSPPKPPAPPAVPSLPSRPSGPGFGRRLRSLLLSSALFFGTGAFLVYAYDSRAGVHRWFVQPAFMALTKDDPELAHEIAVKLLSQNMGPVDCGTDDERLSLEVWGKKFDNPLGISAGFDKHAEAIDGLFNLGFGYVEVGSITPEPQPGNPKPRVFRVPETESVINRYGFNSEGHDAALARLRQRIIGFVNRYASLLPPSLFPPTPETQAAMDHFDPVRAYLASQDGAGAAPADAVDMPRSLTPGKVLGINLGKNKTSDPDSIADFVRGVESLGPYADVLVVNVSSPNTPGLRNLQRKGMLSELLEGVVKARDGLPGHVKPPVLVKVAPDLDDEQVSDIAYAATHSGIDGVIVSNTTISRPKSAGSSPTLAETGGLSGPPVKQLALRALSALYEQTDGKIPLVGCGGISTGQDALDFAKAGASLVQLYTGFVYGGVGLPRRIKDELAELLKAEGKAWKDVVGTARVKKAVPAPAAAVSDKADGLGEGKKPASEDEFHKGLSEAKSELESLLKELAGVEKVPVAGETAEAPVAAPAPAAAAAPEQAVAIPGPVAESLPDASAAAPVTPTATPAPAGAGTSPSLSPSSSSSSTDAPAPPPRIVATAPTPKIDELPLAIPAQAVLDDKAIKHLLDPAAAQVAAAGATTAEANTKKEGEAVGGGARKDEFPEPKKEDAKRWV</sequence>
<dbReference type="InterPro" id="IPR005720">
    <property type="entry name" value="Dihydroorotate_DH_cat"/>
</dbReference>
<dbReference type="InterPro" id="IPR050074">
    <property type="entry name" value="DHO_dehydrogenase"/>
</dbReference>
<comment type="catalytic activity">
    <reaction evidence="10 11">
        <text>(S)-dihydroorotate + a quinone = orotate + a quinol</text>
        <dbReference type="Rhea" id="RHEA:30187"/>
        <dbReference type="ChEBI" id="CHEBI:24646"/>
        <dbReference type="ChEBI" id="CHEBI:30839"/>
        <dbReference type="ChEBI" id="CHEBI:30864"/>
        <dbReference type="ChEBI" id="CHEBI:132124"/>
        <dbReference type="EC" id="1.3.5.2"/>
    </reaction>
</comment>
<keyword evidence="9" id="KW-0472">Membrane</keyword>
<feature type="compositionally biased region" description="Pro residues" evidence="12">
    <location>
        <begin position="40"/>
        <end position="69"/>
    </location>
</feature>
<dbReference type="InterPro" id="IPR005719">
    <property type="entry name" value="Dihydroorotate_DH_2"/>
</dbReference>
<dbReference type="EC" id="1.3.5.2" evidence="4 11"/>
<dbReference type="PROSITE" id="PS00912">
    <property type="entry name" value="DHODEHASE_2"/>
    <property type="match status" value="1"/>
</dbReference>
<feature type="compositionally biased region" description="Low complexity" evidence="12">
    <location>
        <begin position="643"/>
        <end position="679"/>
    </location>
</feature>
<evidence type="ECO:0000256" key="9">
    <source>
        <dbReference type="ARBA" id="ARBA00023136"/>
    </source>
</evidence>
<proteinExistence type="inferred from homology"/>
<protein>
    <recommendedName>
        <fullName evidence="5 11">Dihydroorotate dehydrogenase (quinone), mitochondrial</fullName>
        <shortName evidence="11">DHOdehase</shortName>
        <ecNumber evidence="4 11">1.3.5.2</ecNumber>
    </recommendedName>
</protein>
<keyword evidence="8 11" id="KW-0560">Oxidoreductase</keyword>
<keyword evidence="6 11" id="KW-0285">Flavoprotein</keyword>
<name>A0A194S1D8_RHOGW</name>
<dbReference type="NCBIfam" id="TIGR01036">
    <property type="entry name" value="pyrD_sub2"/>
    <property type="match status" value="1"/>
</dbReference>
<dbReference type="Gene3D" id="3.20.20.70">
    <property type="entry name" value="Aldolase class I"/>
    <property type="match status" value="1"/>
</dbReference>
<feature type="domain" description="Dihydroorotate dehydrogenase catalytic" evidence="13">
    <location>
        <begin position="186"/>
        <end position="536"/>
    </location>
</feature>
<keyword evidence="7 11" id="KW-0288">FMN</keyword>
<feature type="compositionally biased region" description="Basic and acidic residues" evidence="12">
    <location>
        <begin position="735"/>
        <end position="764"/>
    </location>
</feature>
<feature type="region of interest" description="Disordered" evidence="12">
    <location>
        <begin position="726"/>
        <end position="764"/>
    </location>
</feature>
<feature type="region of interest" description="Disordered" evidence="12">
    <location>
        <begin position="1"/>
        <end position="108"/>
    </location>
</feature>
<feature type="compositionally biased region" description="Low complexity" evidence="12">
    <location>
        <begin position="1"/>
        <end position="15"/>
    </location>
</feature>
<evidence type="ECO:0000256" key="6">
    <source>
        <dbReference type="ARBA" id="ARBA00022630"/>
    </source>
</evidence>
<feature type="region of interest" description="Disordered" evidence="12">
    <location>
        <begin position="563"/>
        <end position="585"/>
    </location>
</feature>
<evidence type="ECO:0000256" key="8">
    <source>
        <dbReference type="ARBA" id="ARBA00023002"/>
    </source>
</evidence>
<dbReference type="SUPFAM" id="SSF51395">
    <property type="entry name" value="FMN-linked oxidoreductases"/>
    <property type="match status" value="1"/>
</dbReference>
<gene>
    <name evidence="14" type="ORF">RHOBADRAFT_37426</name>
</gene>
<dbReference type="RefSeq" id="XP_018270461.1">
    <property type="nucleotide sequence ID" value="XM_018413431.1"/>
</dbReference>
<evidence type="ECO:0000256" key="4">
    <source>
        <dbReference type="ARBA" id="ARBA00012791"/>
    </source>
</evidence>
<dbReference type="InterPro" id="IPR013785">
    <property type="entry name" value="Aldolase_TIM"/>
</dbReference>
<dbReference type="PANTHER" id="PTHR48109:SF4">
    <property type="entry name" value="DIHYDROOROTATE DEHYDROGENASE (QUINONE), MITOCHONDRIAL"/>
    <property type="match status" value="1"/>
</dbReference>
<comment type="pathway">
    <text evidence="2 11">Pyrimidine metabolism; UMP biosynthesis via de novo pathway; orotate from (S)-dihydroorotate (quinone route): step 1/1.</text>
</comment>
<organism evidence="14 15">
    <name type="scientific">Rhodotorula graminis (strain WP1)</name>
    <dbReference type="NCBI Taxonomy" id="578459"/>
    <lineage>
        <taxon>Eukaryota</taxon>
        <taxon>Fungi</taxon>
        <taxon>Dikarya</taxon>
        <taxon>Basidiomycota</taxon>
        <taxon>Pucciniomycotina</taxon>
        <taxon>Microbotryomycetes</taxon>
        <taxon>Sporidiobolales</taxon>
        <taxon>Sporidiobolaceae</taxon>
        <taxon>Rhodotorula</taxon>
    </lineage>
</organism>
<dbReference type="Proteomes" id="UP000053890">
    <property type="component" value="Unassembled WGS sequence"/>
</dbReference>
<dbReference type="GO" id="GO:0044205">
    <property type="term" value="P:'de novo' UMP biosynthetic process"/>
    <property type="evidence" value="ECO:0007669"/>
    <property type="project" value="UniProtKB-UniPathway"/>
</dbReference>
<evidence type="ECO:0000256" key="2">
    <source>
        <dbReference type="ARBA" id="ARBA00005161"/>
    </source>
</evidence>
<dbReference type="PRINTS" id="PR01217">
    <property type="entry name" value="PRICHEXTENSN"/>
</dbReference>
<dbReference type="UniPathway" id="UPA00070">
    <property type="reaction ID" value="UER00946"/>
</dbReference>
<dbReference type="InterPro" id="IPR001295">
    <property type="entry name" value="Dihydroorotate_DH_CS"/>
</dbReference>
<evidence type="ECO:0000259" key="13">
    <source>
        <dbReference type="Pfam" id="PF01180"/>
    </source>
</evidence>
<dbReference type="PANTHER" id="PTHR48109">
    <property type="entry name" value="DIHYDROOROTATE DEHYDROGENASE (QUINONE), MITOCHONDRIAL-RELATED"/>
    <property type="match status" value="1"/>
</dbReference>
<dbReference type="OrthoDB" id="14784at2759"/>
<feature type="compositionally biased region" description="Basic and acidic residues" evidence="12">
    <location>
        <begin position="565"/>
        <end position="585"/>
    </location>
</feature>
<accession>A0A194S1D8</accession>
<dbReference type="GO" id="GO:0005743">
    <property type="term" value="C:mitochondrial inner membrane"/>
    <property type="evidence" value="ECO:0007669"/>
    <property type="project" value="UniProtKB-SubCell"/>
</dbReference>